<evidence type="ECO:0000313" key="9">
    <source>
        <dbReference type="EMBL" id="CAB4673948.1"/>
    </source>
</evidence>
<dbReference type="SUPFAM" id="SSF161098">
    <property type="entry name" value="MetI-like"/>
    <property type="match status" value="1"/>
</dbReference>
<accession>A0A6J6MLF9</accession>
<sequence length="329" mass="36966">MKDFLVAIQAIVVGVVSTMLLFWLGNKIVEALPSKIRKTLQPWVFIGPVVVLISLFLIYPTLQSIWLSFMEEEIDGSTTWVGLQNYKDIFGDANFRTMLVNNLMWITIVPIIVVSLGVVIAQFANNVGPKREKFFKSAIFMPMAISFVSAATIWRLIYSYIPEGQSQTGLLNALWVGFGGTPQTWLQLEGFKLNNIFLMIIFIWLNVGFAMVLMSAAIKAVPEDTIEAGRMDGASPTQLFFRIILPQIWGTALSVFITVLIGSMKIFDIVLAMTGGNYHTNVLAQNFYNEYFIYGNTGKAMATVVVLIALIAPVMTYQVRHYRKMDMLR</sequence>
<dbReference type="Pfam" id="PF00528">
    <property type="entry name" value="BPD_transp_1"/>
    <property type="match status" value="1"/>
</dbReference>
<keyword evidence="3" id="KW-1003">Cell membrane</keyword>
<feature type="domain" description="ABC transmembrane type-1" evidence="8">
    <location>
        <begin position="99"/>
        <end position="316"/>
    </location>
</feature>
<evidence type="ECO:0000256" key="7">
    <source>
        <dbReference type="SAM" id="Phobius"/>
    </source>
</evidence>
<dbReference type="InterPro" id="IPR000515">
    <property type="entry name" value="MetI-like"/>
</dbReference>
<feature type="transmembrane region" description="Helical" evidence="7">
    <location>
        <begin position="139"/>
        <end position="161"/>
    </location>
</feature>
<feature type="transmembrane region" description="Helical" evidence="7">
    <location>
        <begin position="300"/>
        <end position="319"/>
    </location>
</feature>
<keyword evidence="4 7" id="KW-0812">Transmembrane</keyword>
<dbReference type="InterPro" id="IPR051393">
    <property type="entry name" value="ABC_transporter_permease"/>
</dbReference>
<dbReference type="PANTHER" id="PTHR30193:SF18">
    <property type="entry name" value="OSMOPROTECTIVE COMPOUNDS UPTAKE PERMEASE PROTEIN GGTC"/>
    <property type="match status" value="1"/>
</dbReference>
<evidence type="ECO:0000256" key="6">
    <source>
        <dbReference type="ARBA" id="ARBA00023136"/>
    </source>
</evidence>
<proteinExistence type="predicted"/>
<evidence type="ECO:0000259" key="8">
    <source>
        <dbReference type="PROSITE" id="PS50928"/>
    </source>
</evidence>
<evidence type="ECO:0000256" key="4">
    <source>
        <dbReference type="ARBA" id="ARBA00022692"/>
    </source>
</evidence>
<dbReference type="PANTHER" id="PTHR30193">
    <property type="entry name" value="ABC TRANSPORTER PERMEASE PROTEIN"/>
    <property type="match status" value="1"/>
</dbReference>
<keyword evidence="2" id="KW-0813">Transport</keyword>
<organism evidence="9">
    <name type="scientific">freshwater metagenome</name>
    <dbReference type="NCBI Taxonomy" id="449393"/>
    <lineage>
        <taxon>unclassified sequences</taxon>
        <taxon>metagenomes</taxon>
        <taxon>ecological metagenomes</taxon>
    </lineage>
</organism>
<keyword evidence="6 7" id="KW-0472">Membrane</keyword>
<dbReference type="Gene3D" id="1.10.3720.10">
    <property type="entry name" value="MetI-like"/>
    <property type="match status" value="1"/>
</dbReference>
<dbReference type="GO" id="GO:0055085">
    <property type="term" value="P:transmembrane transport"/>
    <property type="evidence" value="ECO:0007669"/>
    <property type="project" value="InterPro"/>
</dbReference>
<dbReference type="EMBL" id="CAFABF010000030">
    <property type="protein sequence ID" value="CAB4827970.1"/>
    <property type="molecule type" value="Genomic_DNA"/>
</dbReference>
<protein>
    <submittedName>
        <fullName evidence="9">Unannotated protein</fullName>
    </submittedName>
</protein>
<reference evidence="9" key="1">
    <citation type="submission" date="2020-05" db="EMBL/GenBank/DDBJ databases">
        <authorList>
            <person name="Chiriac C."/>
            <person name="Salcher M."/>
            <person name="Ghai R."/>
            <person name="Kavagutti S V."/>
        </authorList>
    </citation>
    <scope>NUCLEOTIDE SEQUENCE</scope>
</reference>
<dbReference type="PROSITE" id="PS50928">
    <property type="entry name" value="ABC_TM1"/>
    <property type="match status" value="1"/>
</dbReference>
<evidence type="ECO:0000256" key="3">
    <source>
        <dbReference type="ARBA" id="ARBA00022475"/>
    </source>
</evidence>
<gene>
    <name evidence="9" type="ORF">UFOPK2359_00195</name>
    <name evidence="10" type="ORF">UFOPK3167_00749</name>
</gene>
<feature type="transmembrane region" description="Helical" evidence="7">
    <location>
        <begin position="6"/>
        <end position="24"/>
    </location>
</feature>
<dbReference type="GO" id="GO:0005886">
    <property type="term" value="C:plasma membrane"/>
    <property type="evidence" value="ECO:0007669"/>
    <property type="project" value="UniProtKB-SubCell"/>
</dbReference>
<evidence type="ECO:0000256" key="1">
    <source>
        <dbReference type="ARBA" id="ARBA00004651"/>
    </source>
</evidence>
<dbReference type="InterPro" id="IPR035906">
    <property type="entry name" value="MetI-like_sf"/>
</dbReference>
<keyword evidence="5 7" id="KW-1133">Transmembrane helix</keyword>
<feature type="transmembrane region" description="Helical" evidence="7">
    <location>
        <begin position="196"/>
        <end position="218"/>
    </location>
</feature>
<name>A0A6J6MLF9_9ZZZZ</name>
<feature type="transmembrane region" description="Helical" evidence="7">
    <location>
        <begin position="44"/>
        <end position="62"/>
    </location>
</feature>
<evidence type="ECO:0000256" key="2">
    <source>
        <dbReference type="ARBA" id="ARBA00022448"/>
    </source>
</evidence>
<evidence type="ECO:0000313" key="10">
    <source>
        <dbReference type="EMBL" id="CAB4827970.1"/>
    </source>
</evidence>
<evidence type="ECO:0000256" key="5">
    <source>
        <dbReference type="ARBA" id="ARBA00022989"/>
    </source>
</evidence>
<dbReference type="AlphaFoldDB" id="A0A6J6MLF9"/>
<dbReference type="CDD" id="cd06261">
    <property type="entry name" value="TM_PBP2"/>
    <property type="match status" value="1"/>
</dbReference>
<dbReference type="EMBL" id="CAEZXG010000006">
    <property type="protein sequence ID" value="CAB4673948.1"/>
    <property type="molecule type" value="Genomic_DNA"/>
</dbReference>
<comment type="subcellular location">
    <subcellularLocation>
        <location evidence="1">Cell membrane</location>
        <topology evidence="1">Multi-pass membrane protein</topology>
    </subcellularLocation>
</comment>
<feature type="transmembrane region" description="Helical" evidence="7">
    <location>
        <begin position="103"/>
        <end position="127"/>
    </location>
</feature>
<feature type="transmembrane region" description="Helical" evidence="7">
    <location>
        <begin position="239"/>
        <end position="261"/>
    </location>
</feature>